<dbReference type="GO" id="GO:0000793">
    <property type="term" value="C:condensed chromosome"/>
    <property type="evidence" value="ECO:0007669"/>
    <property type="project" value="TreeGrafter"/>
</dbReference>
<dbReference type="EMBL" id="CAJFDI010000002">
    <property type="protein sequence ID" value="CAD5216884.1"/>
    <property type="molecule type" value="Genomic_DNA"/>
</dbReference>
<dbReference type="SMR" id="A0A1I7SX81"/>
<proteinExistence type="predicted"/>
<organism evidence="4 6">
    <name type="scientific">Bursaphelenchus xylophilus</name>
    <name type="common">Pinewood nematode worm</name>
    <name type="synonym">Aphelenchoides xylophilus</name>
    <dbReference type="NCBI Taxonomy" id="6326"/>
    <lineage>
        <taxon>Eukaryota</taxon>
        <taxon>Metazoa</taxon>
        <taxon>Ecdysozoa</taxon>
        <taxon>Nematoda</taxon>
        <taxon>Chromadorea</taxon>
        <taxon>Rhabditida</taxon>
        <taxon>Tylenchina</taxon>
        <taxon>Tylenchomorpha</taxon>
        <taxon>Aphelenchoidea</taxon>
        <taxon>Aphelenchoididae</taxon>
        <taxon>Bursaphelenchus</taxon>
    </lineage>
</organism>
<evidence type="ECO:0000313" key="5">
    <source>
        <dbReference type="Proteomes" id="UP000659654"/>
    </source>
</evidence>
<dbReference type="InterPro" id="IPR001888">
    <property type="entry name" value="Transposase_1"/>
</dbReference>
<dbReference type="InterPro" id="IPR041426">
    <property type="entry name" value="Mos1_HTH"/>
</dbReference>
<sequence>MKATEATTEIQDVLGKDALSYHMAKYWFQRFKEGDYGLEDKPRSGRPTVIDDDALKAMIESDPKLTSRELEELLGVSHSAILDHLHRLGKVWKYGQYVPHELSEWQLMVRANCCAQLLSYHRTLNWVTNIVTGDEKWVMYVNHTRKRQWHGPGHHGEPTPKPELHPKRIMLCVWWTSTGVIYWELLPDGHAVTPEEYSRQLDRVAENARGKMEQVFFLHSNTRPEIAKVVRQKVMENGWSLLPHPQYSPDLAPSDYHLFKSLSSHLGAMRFDCLEDLKTALSDFFDSRDPGFYARGIESLPERWQRVMDTDGEYYV</sequence>
<dbReference type="Proteomes" id="UP000095284">
    <property type="component" value="Unplaced"/>
</dbReference>
<evidence type="ECO:0000313" key="3">
    <source>
        <dbReference type="EMBL" id="CAG9100244.1"/>
    </source>
</evidence>
<evidence type="ECO:0000313" key="4">
    <source>
        <dbReference type="Proteomes" id="UP000095284"/>
    </source>
</evidence>
<dbReference type="GO" id="GO:0003697">
    <property type="term" value="F:single-stranded DNA binding"/>
    <property type="evidence" value="ECO:0007669"/>
    <property type="project" value="TreeGrafter"/>
</dbReference>
<protein>
    <submittedName>
        <fullName evidence="2">(pine wood nematode) hypothetical protein</fullName>
    </submittedName>
    <submittedName>
        <fullName evidence="6">HTH_48 domain-containing protein</fullName>
    </submittedName>
</protein>
<dbReference type="Gene3D" id="1.10.10.1450">
    <property type="match status" value="1"/>
</dbReference>
<dbReference type="PANTHER" id="PTHR46060">
    <property type="entry name" value="MARINER MOS1 TRANSPOSASE-LIKE PROTEIN"/>
    <property type="match status" value="1"/>
</dbReference>
<gene>
    <name evidence="2" type="ORF">BXYJ_LOCUS4758</name>
</gene>
<dbReference type="GO" id="GO:0015074">
    <property type="term" value="P:DNA integration"/>
    <property type="evidence" value="ECO:0007669"/>
    <property type="project" value="TreeGrafter"/>
</dbReference>
<dbReference type="GO" id="GO:0000014">
    <property type="term" value="F:single-stranded DNA endodeoxyribonuclease activity"/>
    <property type="evidence" value="ECO:0007669"/>
    <property type="project" value="TreeGrafter"/>
</dbReference>
<dbReference type="GO" id="GO:0042800">
    <property type="term" value="F:histone H3K4 methyltransferase activity"/>
    <property type="evidence" value="ECO:0007669"/>
    <property type="project" value="TreeGrafter"/>
</dbReference>
<dbReference type="InterPro" id="IPR036388">
    <property type="entry name" value="WH-like_DNA-bd_sf"/>
</dbReference>
<dbReference type="eggNOG" id="KOG1082">
    <property type="taxonomic scope" value="Eukaryota"/>
</dbReference>
<dbReference type="EMBL" id="CAJFCV020000002">
    <property type="protein sequence ID" value="CAG9100244.1"/>
    <property type="molecule type" value="Genomic_DNA"/>
</dbReference>
<dbReference type="GO" id="GO:0035861">
    <property type="term" value="C:site of double-strand break"/>
    <property type="evidence" value="ECO:0007669"/>
    <property type="project" value="TreeGrafter"/>
</dbReference>
<dbReference type="OrthoDB" id="9970333at2759"/>
<dbReference type="Pfam" id="PF01359">
    <property type="entry name" value="Transposase_1"/>
    <property type="match status" value="1"/>
</dbReference>
<dbReference type="Pfam" id="PF17906">
    <property type="entry name" value="HTH_48"/>
    <property type="match status" value="1"/>
</dbReference>
<dbReference type="Proteomes" id="UP000582659">
    <property type="component" value="Unassembled WGS sequence"/>
</dbReference>
<dbReference type="GO" id="GO:0046975">
    <property type="term" value="F:histone H3K36 methyltransferase activity"/>
    <property type="evidence" value="ECO:0007669"/>
    <property type="project" value="TreeGrafter"/>
</dbReference>
<reference evidence="3" key="2">
    <citation type="submission" date="2020-08" db="EMBL/GenBank/DDBJ databases">
        <authorList>
            <person name="Kikuchi T."/>
        </authorList>
    </citation>
    <scope>NUCLEOTIDE SEQUENCE</scope>
    <source>
        <strain evidence="2">Ka4C1</strain>
    </source>
</reference>
<reference evidence="6" key="1">
    <citation type="submission" date="2016-11" db="UniProtKB">
        <authorList>
            <consortium name="WormBaseParasite"/>
        </authorList>
    </citation>
    <scope>IDENTIFICATION</scope>
</reference>
<accession>A0A1I7SX81</accession>
<evidence type="ECO:0000313" key="2">
    <source>
        <dbReference type="EMBL" id="CAD5216884.1"/>
    </source>
</evidence>
<keyword evidence="5" id="KW-1185">Reference proteome</keyword>
<dbReference type="GO" id="GO:0044774">
    <property type="term" value="P:mitotic DNA integrity checkpoint signaling"/>
    <property type="evidence" value="ECO:0007669"/>
    <property type="project" value="TreeGrafter"/>
</dbReference>
<dbReference type="Gene3D" id="3.30.420.10">
    <property type="entry name" value="Ribonuclease H-like superfamily/Ribonuclease H"/>
    <property type="match status" value="1"/>
</dbReference>
<evidence type="ECO:0000259" key="1">
    <source>
        <dbReference type="Pfam" id="PF17906"/>
    </source>
</evidence>
<dbReference type="GO" id="GO:0031297">
    <property type="term" value="P:replication fork processing"/>
    <property type="evidence" value="ECO:0007669"/>
    <property type="project" value="TreeGrafter"/>
</dbReference>
<dbReference type="InterPro" id="IPR036397">
    <property type="entry name" value="RNaseH_sf"/>
</dbReference>
<dbReference type="Gene3D" id="1.10.10.10">
    <property type="entry name" value="Winged helix-like DNA-binding domain superfamily/Winged helix DNA-binding domain"/>
    <property type="match status" value="1"/>
</dbReference>
<dbReference type="GO" id="GO:0003690">
    <property type="term" value="F:double-stranded DNA binding"/>
    <property type="evidence" value="ECO:0007669"/>
    <property type="project" value="TreeGrafter"/>
</dbReference>
<dbReference type="InterPro" id="IPR052709">
    <property type="entry name" value="Transposase-MT_Hybrid"/>
</dbReference>
<feature type="domain" description="Mos1 transposase HTH" evidence="1">
    <location>
        <begin position="2"/>
        <end position="35"/>
    </location>
</feature>
<dbReference type="GO" id="GO:0000729">
    <property type="term" value="P:DNA double-strand break processing"/>
    <property type="evidence" value="ECO:0007669"/>
    <property type="project" value="TreeGrafter"/>
</dbReference>
<dbReference type="GO" id="GO:0005634">
    <property type="term" value="C:nucleus"/>
    <property type="evidence" value="ECO:0007669"/>
    <property type="project" value="TreeGrafter"/>
</dbReference>
<name>A0A1I7SX81_BURXY</name>
<dbReference type="PANTHER" id="PTHR46060:SF2">
    <property type="entry name" value="HISTONE-LYSINE N-METHYLTRANSFERASE SETMAR"/>
    <property type="match status" value="1"/>
</dbReference>
<dbReference type="WBParaSite" id="BXY_1766500.1">
    <property type="protein sequence ID" value="BXY_1766500.1"/>
    <property type="gene ID" value="BXY_1766500"/>
</dbReference>
<dbReference type="Proteomes" id="UP000659654">
    <property type="component" value="Unassembled WGS sequence"/>
</dbReference>
<dbReference type="GO" id="GO:0044547">
    <property type="term" value="F:DNA topoisomerase binding"/>
    <property type="evidence" value="ECO:0007669"/>
    <property type="project" value="TreeGrafter"/>
</dbReference>
<dbReference type="AlphaFoldDB" id="A0A1I7SX81"/>
<dbReference type="GO" id="GO:0006303">
    <property type="term" value="P:double-strand break repair via nonhomologous end joining"/>
    <property type="evidence" value="ECO:0007669"/>
    <property type="project" value="TreeGrafter"/>
</dbReference>
<evidence type="ECO:0000313" key="6">
    <source>
        <dbReference type="WBParaSite" id="BXY_1766500.1"/>
    </source>
</evidence>